<evidence type="ECO:0000313" key="2">
    <source>
        <dbReference type="Proteomes" id="UP001642520"/>
    </source>
</evidence>
<sequence>MNDSKKRFVEQVSREPYCDSGAIDVGPKNKTTRVRAPRLTQLRNSPSFSRRWINGRGASYRCPNRFSGRTCRVKRVFSAHLEKLQVRRRKHLRVNGDKRKREGGIDVATKPRALTFFTRTKWKLQRQIDMDIRFNARGNENTKSMEIKDEENRVINCNPLFCTIVW</sequence>
<dbReference type="Proteomes" id="UP001642520">
    <property type="component" value="Unassembled WGS sequence"/>
</dbReference>
<gene>
    <name evidence="1" type="ORF">XYLVIOL_LOCUS4444</name>
</gene>
<accession>A0ABP1NH80</accession>
<proteinExistence type="predicted"/>
<protein>
    <submittedName>
        <fullName evidence="1">Uncharacterized protein</fullName>
    </submittedName>
</protein>
<organism evidence="1 2">
    <name type="scientific">Xylocopa violacea</name>
    <name type="common">Violet carpenter bee</name>
    <name type="synonym">Apis violacea</name>
    <dbReference type="NCBI Taxonomy" id="135666"/>
    <lineage>
        <taxon>Eukaryota</taxon>
        <taxon>Metazoa</taxon>
        <taxon>Ecdysozoa</taxon>
        <taxon>Arthropoda</taxon>
        <taxon>Hexapoda</taxon>
        <taxon>Insecta</taxon>
        <taxon>Pterygota</taxon>
        <taxon>Neoptera</taxon>
        <taxon>Endopterygota</taxon>
        <taxon>Hymenoptera</taxon>
        <taxon>Apocrita</taxon>
        <taxon>Aculeata</taxon>
        <taxon>Apoidea</taxon>
        <taxon>Anthophila</taxon>
        <taxon>Apidae</taxon>
        <taxon>Xylocopa</taxon>
        <taxon>Xylocopa</taxon>
    </lineage>
</organism>
<keyword evidence="2" id="KW-1185">Reference proteome</keyword>
<dbReference type="EMBL" id="CAXAJV020001290">
    <property type="protein sequence ID" value="CAL7940347.1"/>
    <property type="molecule type" value="Genomic_DNA"/>
</dbReference>
<comment type="caution">
    <text evidence="1">The sequence shown here is derived from an EMBL/GenBank/DDBJ whole genome shotgun (WGS) entry which is preliminary data.</text>
</comment>
<reference evidence="1 2" key="1">
    <citation type="submission" date="2024-08" db="EMBL/GenBank/DDBJ databases">
        <authorList>
            <person name="Will J Nash"/>
            <person name="Angela Man"/>
            <person name="Seanna McTaggart"/>
            <person name="Kendall Baker"/>
            <person name="Tom Barker"/>
            <person name="Leah Catchpole"/>
            <person name="Alex Durrant"/>
            <person name="Karim Gharbi"/>
            <person name="Naomi Irish"/>
            <person name="Gemy Kaithakottil"/>
            <person name="Debby Ku"/>
            <person name="Aaliyah Providence"/>
            <person name="Felix Shaw"/>
            <person name="David Swarbreck"/>
            <person name="Chris Watkins"/>
            <person name="Ann M. McCartney"/>
            <person name="Giulio Formenti"/>
            <person name="Alice Mouton"/>
            <person name="Noel Vella"/>
            <person name="Bjorn M von Reumont"/>
            <person name="Adriana Vella"/>
            <person name="Wilfried Haerty"/>
        </authorList>
    </citation>
    <scope>NUCLEOTIDE SEQUENCE [LARGE SCALE GENOMIC DNA]</scope>
</reference>
<evidence type="ECO:0000313" key="1">
    <source>
        <dbReference type="EMBL" id="CAL7940347.1"/>
    </source>
</evidence>
<name>A0ABP1NH80_XYLVO</name>